<dbReference type="RefSeq" id="WP_212819873.1">
    <property type="nucleotide sequence ID" value="NZ_AP023359.1"/>
</dbReference>
<gene>
    <name evidence="2" type="ORF">Prubr_71750</name>
</gene>
<sequence>MEDDRAPRVDDLDVAAPVGAYLEAVAAYGEPQVGQFGARAACGVRTTSTSEKPVTEAVSRRSTPGSTSG</sequence>
<feature type="region of interest" description="Disordered" evidence="1">
    <location>
        <begin position="45"/>
        <end position="69"/>
    </location>
</feature>
<evidence type="ECO:0000313" key="2">
    <source>
        <dbReference type="EMBL" id="BCJ70154.1"/>
    </source>
</evidence>
<reference evidence="2" key="1">
    <citation type="submission" date="2020-08" db="EMBL/GenBank/DDBJ databases">
        <title>Whole genome shotgun sequence of Polymorphospora rubra NBRC 101157.</title>
        <authorList>
            <person name="Komaki H."/>
            <person name="Tamura T."/>
        </authorList>
    </citation>
    <scope>NUCLEOTIDE SEQUENCE</scope>
    <source>
        <strain evidence="2">NBRC 101157</strain>
    </source>
</reference>
<feature type="compositionally biased region" description="Polar residues" evidence="1">
    <location>
        <begin position="60"/>
        <end position="69"/>
    </location>
</feature>
<evidence type="ECO:0000313" key="3">
    <source>
        <dbReference type="Proteomes" id="UP000680866"/>
    </source>
</evidence>
<protein>
    <submittedName>
        <fullName evidence="2">Uncharacterized protein</fullName>
    </submittedName>
</protein>
<accession>A0A810NCV0</accession>
<proteinExistence type="predicted"/>
<dbReference type="Proteomes" id="UP000680866">
    <property type="component" value="Chromosome"/>
</dbReference>
<organism evidence="2 3">
    <name type="scientific">Polymorphospora rubra</name>
    <dbReference type="NCBI Taxonomy" id="338584"/>
    <lineage>
        <taxon>Bacteria</taxon>
        <taxon>Bacillati</taxon>
        <taxon>Actinomycetota</taxon>
        <taxon>Actinomycetes</taxon>
        <taxon>Micromonosporales</taxon>
        <taxon>Micromonosporaceae</taxon>
        <taxon>Polymorphospora</taxon>
    </lineage>
</organism>
<evidence type="ECO:0000256" key="1">
    <source>
        <dbReference type="SAM" id="MobiDB-lite"/>
    </source>
</evidence>
<dbReference type="EMBL" id="AP023359">
    <property type="protein sequence ID" value="BCJ70154.1"/>
    <property type="molecule type" value="Genomic_DNA"/>
</dbReference>
<dbReference type="AlphaFoldDB" id="A0A810NCV0"/>
<dbReference type="KEGG" id="pry:Prubr_71750"/>
<keyword evidence="3" id="KW-1185">Reference proteome</keyword>
<name>A0A810NCV0_9ACTN</name>